<dbReference type="GO" id="GO:0003755">
    <property type="term" value="F:peptidyl-prolyl cis-trans isomerase activity"/>
    <property type="evidence" value="ECO:0007669"/>
    <property type="project" value="UniProtKB-KW"/>
</dbReference>
<feature type="region of interest" description="Disordered" evidence="7">
    <location>
        <begin position="27"/>
        <end position="53"/>
    </location>
</feature>
<evidence type="ECO:0000256" key="8">
    <source>
        <dbReference type="SAM" id="SignalP"/>
    </source>
</evidence>
<accession>A0A542ZX29</accession>
<dbReference type="OrthoDB" id="25996at2"/>
<dbReference type="InterPro" id="IPR046357">
    <property type="entry name" value="PPIase_dom_sf"/>
</dbReference>
<dbReference type="Gene3D" id="3.10.50.40">
    <property type="match status" value="2"/>
</dbReference>
<dbReference type="PANTHER" id="PTHR43811:SF19">
    <property type="entry name" value="39 KDA FK506-BINDING NUCLEAR PROTEIN"/>
    <property type="match status" value="1"/>
</dbReference>
<dbReference type="AlphaFoldDB" id="A0A542ZX29"/>
<protein>
    <recommendedName>
        <fullName evidence="3 6">peptidylprolyl isomerase</fullName>
        <ecNumber evidence="3 6">5.2.1.8</ecNumber>
    </recommendedName>
</protein>
<keyword evidence="8" id="KW-0732">Signal</keyword>
<feature type="compositionally biased region" description="Low complexity" evidence="7">
    <location>
        <begin position="27"/>
        <end position="49"/>
    </location>
</feature>
<dbReference type="EC" id="5.2.1.8" evidence="3 6"/>
<reference evidence="10 11" key="1">
    <citation type="submission" date="2019-06" db="EMBL/GenBank/DDBJ databases">
        <title>Sequencing the genomes of 1000 actinobacteria strains.</title>
        <authorList>
            <person name="Klenk H.-P."/>
        </authorList>
    </citation>
    <scope>NUCLEOTIDE SEQUENCE [LARGE SCALE GENOMIC DNA]</scope>
    <source>
        <strain evidence="10 11">DSM 4813</strain>
    </source>
</reference>
<keyword evidence="4 6" id="KW-0697">Rotamase</keyword>
<dbReference type="Proteomes" id="UP000315389">
    <property type="component" value="Unassembled WGS sequence"/>
</dbReference>
<dbReference type="Pfam" id="PF00254">
    <property type="entry name" value="FKBP_C"/>
    <property type="match status" value="1"/>
</dbReference>
<sequence length="326" mass="33277">MKSVTFRAAGIVVAAALVLAGCSDSNSSSPSTDASTAPSASAPADGSSSETSAADLAQLDKVTVTGEAGAQPTIEFEGPLTFSDLAVKIYSPGTGDEIQAGQKITVNVYQVTADTGTESYNSYTGEPEPLTLTEGQLNEKLLNAFVGQKVGVRVLLGAPGTAADAASGTEAQPGSVAAVEVLSVESLLDDIAPDAPGTPQVKFDDAGVPAITLPKEFKAPTVIQRAILTEGDGEVVTSSNTIKAHYLGVKASDGSTFDSSWSHGEEPIEFSLQQVVSGWTMGLSGVKVGSTVLLVIPPEFGYGANEGHELQAETLVFVVKVEALVS</sequence>
<dbReference type="PANTHER" id="PTHR43811">
    <property type="entry name" value="FKBP-TYPE PEPTIDYL-PROLYL CIS-TRANS ISOMERASE FKPA"/>
    <property type="match status" value="1"/>
</dbReference>
<feature type="chain" id="PRO_5039312781" description="peptidylprolyl isomerase" evidence="8">
    <location>
        <begin position="21"/>
        <end position="326"/>
    </location>
</feature>
<keyword evidence="11" id="KW-1185">Reference proteome</keyword>
<evidence type="ECO:0000313" key="10">
    <source>
        <dbReference type="EMBL" id="TQL64908.1"/>
    </source>
</evidence>
<name>A0A542ZX29_RARFA</name>
<feature type="domain" description="PPIase FKBP-type" evidence="9">
    <location>
        <begin position="239"/>
        <end position="325"/>
    </location>
</feature>
<comment type="similarity">
    <text evidence="2">Belongs to the FKBP-type PPIase family.</text>
</comment>
<evidence type="ECO:0000256" key="1">
    <source>
        <dbReference type="ARBA" id="ARBA00000971"/>
    </source>
</evidence>
<comment type="caution">
    <text evidence="10">The sequence shown here is derived from an EMBL/GenBank/DDBJ whole genome shotgun (WGS) entry which is preliminary data.</text>
</comment>
<gene>
    <name evidence="10" type="ORF">FB461_1436</name>
</gene>
<evidence type="ECO:0000256" key="7">
    <source>
        <dbReference type="SAM" id="MobiDB-lite"/>
    </source>
</evidence>
<comment type="catalytic activity">
    <reaction evidence="1 6">
        <text>[protein]-peptidylproline (omega=180) = [protein]-peptidylproline (omega=0)</text>
        <dbReference type="Rhea" id="RHEA:16237"/>
        <dbReference type="Rhea" id="RHEA-COMP:10747"/>
        <dbReference type="Rhea" id="RHEA-COMP:10748"/>
        <dbReference type="ChEBI" id="CHEBI:83833"/>
        <dbReference type="ChEBI" id="CHEBI:83834"/>
        <dbReference type="EC" id="5.2.1.8"/>
    </reaction>
</comment>
<evidence type="ECO:0000256" key="5">
    <source>
        <dbReference type="ARBA" id="ARBA00023235"/>
    </source>
</evidence>
<dbReference type="PROSITE" id="PS50059">
    <property type="entry name" value="FKBP_PPIASE"/>
    <property type="match status" value="1"/>
</dbReference>
<dbReference type="PROSITE" id="PS51257">
    <property type="entry name" value="PROKAR_LIPOPROTEIN"/>
    <property type="match status" value="1"/>
</dbReference>
<evidence type="ECO:0000313" key="11">
    <source>
        <dbReference type="Proteomes" id="UP000315389"/>
    </source>
</evidence>
<keyword evidence="5 6" id="KW-0413">Isomerase</keyword>
<evidence type="ECO:0000256" key="2">
    <source>
        <dbReference type="ARBA" id="ARBA00006577"/>
    </source>
</evidence>
<evidence type="ECO:0000256" key="3">
    <source>
        <dbReference type="ARBA" id="ARBA00013194"/>
    </source>
</evidence>
<evidence type="ECO:0000256" key="6">
    <source>
        <dbReference type="PROSITE-ProRule" id="PRU00277"/>
    </source>
</evidence>
<proteinExistence type="inferred from homology"/>
<evidence type="ECO:0000259" key="9">
    <source>
        <dbReference type="PROSITE" id="PS50059"/>
    </source>
</evidence>
<dbReference type="SUPFAM" id="SSF54534">
    <property type="entry name" value="FKBP-like"/>
    <property type="match status" value="2"/>
</dbReference>
<dbReference type="EMBL" id="VFOS01000001">
    <property type="protein sequence ID" value="TQL64908.1"/>
    <property type="molecule type" value="Genomic_DNA"/>
</dbReference>
<dbReference type="RefSeq" id="WP_142120193.1">
    <property type="nucleotide sequence ID" value="NZ_BAAASV010000002.1"/>
</dbReference>
<organism evidence="10 11">
    <name type="scientific">Rarobacter faecitabidus</name>
    <dbReference type="NCBI Taxonomy" id="13243"/>
    <lineage>
        <taxon>Bacteria</taxon>
        <taxon>Bacillati</taxon>
        <taxon>Actinomycetota</taxon>
        <taxon>Actinomycetes</taxon>
        <taxon>Micrococcales</taxon>
        <taxon>Rarobacteraceae</taxon>
        <taxon>Rarobacter</taxon>
    </lineage>
</organism>
<dbReference type="InterPro" id="IPR001179">
    <property type="entry name" value="PPIase_FKBP_dom"/>
</dbReference>
<feature type="signal peptide" evidence="8">
    <location>
        <begin position="1"/>
        <end position="20"/>
    </location>
</feature>
<evidence type="ECO:0000256" key="4">
    <source>
        <dbReference type="ARBA" id="ARBA00023110"/>
    </source>
</evidence>